<dbReference type="AlphaFoldDB" id="A0A5E4B382"/>
<evidence type="ECO:0000313" key="3">
    <source>
        <dbReference type="Proteomes" id="UP000335636"/>
    </source>
</evidence>
<evidence type="ECO:0000313" key="2">
    <source>
        <dbReference type="EMBL" id="VTJ63219.1"/>
    </source>
</evidence>
<feature type="compositionally biased region" description="Basic and acidic residues" evidence="1">
    <location>
        <begin position="61"/>
        <end position="74"/>
    </location>
</feature>
<gene>
    <name evidence="2" type="ORF">MONAX_5E020718</name>
</gene>
<feature type="non-terminal residue" evidence="2">
    <location>
        <position position="1"/>
    </location>
</feature>
<keyword evidence="3" id="KW-1185">Reference proteome</keyword>
<name>A0A5E4B382_MARMO</name>
<organism evidence="2 3">
    <name type="scientific">Marmota monax</name>
    <name type="common">Woodchuck</name>
    <dbReference type="NCBI Taxonomy" id="9995"/>
    <lineage>
        <taxon>Eukaryota</taxon>
        <taxon>Metazoa</taxon>
        <taxon>Chordata</taxon>
        <taxon>Craniata</taxon>
        <taxon>Vertebrata</taxon>
        <taxon>Euteleostomi</taxon>
        <taxon>Mammalia</taxon>
        <taxon>Eutheria</taxon>
        <taxon>Euarchontoglires</taxon>
        <taxon>Glires</taxon>
        <taxon>Rodentia</taxon>
        <taxon>Sciuromorpha</taxon>
        <taxon>Sciuridae</taxon>
        <taxon>Xerinae</taxon>
        <taxon>Marmotini</taxon>
        <taxon>Marmota</taxon>
    </lineage>
</organism>
<protein>
    <submittedName>
        <fullName evidence="2">Uncharacterized protein</fullName>
    </submittedName>
</protein>
<comment type="caution">
    <text evidence="2">The sequence shown here is derived from an EMBL/GenBank/DDBJ whole genome shotgun (WGS) entry which is preliminary data.</text>
</comment>
<evidence type="ECO:0000256" key="1">
    <source>
        <dbReference type="SAM" id="MobiDB-lite"/>
    </source>
</evidence>
<feature type="region of interest" description="Disordered" evidence="1">
    <location>
        <begin position="1"/>
        <end position="127"/>
    </location>
</feature>
<reference evidence="2" key="1">
    <citation type="submission" date="2019-04" db="EMBL/GenBank/DDBJ databases">
        <authorList>
            <person name="Alioto T."/>
            <person name="Alioto T."/>
        </authorList>
    </citation>
    <scope>NUCLEOTIDE SEQUENCE [LARGE SCALE GENOMIC DNA]</scope>
</reference>
<feature type="compositionally biased region" description="Basic and acidic residues" evidence="1">
    <location>
        <begin position="82"/>
        <end position="100"/>
    </location>
</feature>
<feature type="compositionally biased region" description="Basic and acidic residues" evidence="1">
    <location>
        <begin position="1"/>
        <end position="12"/>
    </location>
</feature>
<accession>A0A5E4B382</accession>
<dbReference type="EMBL" id="CABDUW010000221">
    <property type="protein sequence ID" value="VTJ63219.1"/>
    <property type="molecule type" value="Genomic_DNA"/>
</dbReference>
<proteinExistence type="predicted"/>
<dbReference type="Proteomes" id="UP000335636">
    <property type="component" value="Unassembled WGS sequence"/>
</dbReference>
<sequence length="127" mass="14011">SRRPQTEPDLPRGLRSGNNWASRGGGSPCTQSRLWYGVSPGRSGTRDRRTRRHTGSGGDGFEGKTRTPRLRDLTSRLGRGTRSRDKNETVHSGRGTHESPIRVSLGLNNEEICRDGKPNVYPPSVMS</sequence>